<dbReference type="CDD" id="cd00475">
    <property type="entry name" value="Cis_IPPS"/>
    <property type="match status" value="1"/>
</dbReference>
<dbReference type="EC" id="2.5.1.-" evidence="2"/>
<evidence type="ECO:0000256" key="1">
    <source>
        <dbReference type="ARBA" id="ARBA00022679"/>
    </source>
</evidence>
<evidence type="ECO:0000313" key="4">
    <source>
        <dbReference type="Proteomes" id="UP000230447"/>
    </source>
</evidence>
<dbReference type="Pfam" id="PF01255">
    <property type="entry name" value="Prenyltransf"/>
    <property type="match status" value="1"/>
</dbReference>
<dbReference type="FunFam" id="3.40.1180.10:FF:000001">
    <property type="entry name" value="(2E,6E)-farnesyl-diphosphate-specific ditrans,polycis-undecaprenyl-diphosphate synthase"/>
    <property type="match status" value="1"/>
</dbReference>
<feature type="binding site" evidence="2">
    <location>
        <begin position="65"/>
        <end position="67"/>
    </location>
    <ligand>
        <name>substrate</name>
    </ligand>
</feature>
<dbReference type="GO" id="GO:0016094">
    <property type="term" value="P:polyprenol biosynthetic process"/>
    <property type="evidence" value="ECO:0007669"/>
    <property type="project" value="TreeGrafter"/>
</dbReference>
<dbReference type="PANTHER" id="PTHR10291">
    <property type="entry name" value="DEHYDRODOLICHYL DIPHOSPHATE SYNTHASE FAMILY MEMBER"/>
    <property type="match status" value="1"/>
</dbReference>
<dbReference type="PANTHER" id="PTHR10291:SF0">
    <property type="entry name" value="DEHYDRODOLICHYL DIPHOSPHATE SYNTHASE 2"/>
    <property type="match status" value="1"/>
</dbReference>
<feature type="active site" description="Proton acceptor" evidence="2">
    <location>
        <position position="68"/>
    </location>
</feature>
<comment type="caution">
    <text evidence="3">The sequence shown here is derived from an EMBL/GenBank/DDBJ whole genome shotgun (WGS) entry which is preliminary data.</text>
</comment>
<keyword evidence="1 2" id="KW-0808">Transferase</keyword>
<protein>
    <recommendedName>
        <fullName evidence="2">Isoprenyl transferase</fullName>
        <ecNumber evidence="2">2.5.1.-</ecNumber>
    </recommendedName>
</protein>
<dbReference type="NCBIfam" id="TIGR00055">
    <property type="entry name" value="uppS"/>
    <property type="match status" value="1"/>
</dbReference>
<dbReference type="Gene3D" id="3.40.1180.10">
    <property type="entry name" value="Decaprenyl diphosphate synthase-like"/>
    <property type="match status" value="1"/>
</dbReference>
<comment type="function">
    <text evidence="2">Catalyzes the condensation of isopentenyl diphosphate (IPP) with allylic pyrophosphates generating different type of terpenoids.</text>
</comment>
<dbReference type="AlphaFoldDB" id="A0A2G9ZDX4"/>
<dbReference type="InterPro" id="IPR001441">
    <property type="entry name" value="UPP_synth-like"/>
</dbReference>
<comment type="cofactor">
    <cofactor evidence="2">
        <name>Mg(2+)</name>
        <dbReference type="ChEBI" id="CHEBI:18420"/>
    </cofactor>
    <text evidence="2">Binds 2 magnesium ions per subunit.</text>
</comment>
<evidence type="ECO:0000256" key="2">
    <source>
        <dbReference type="HAMAP-Rule" id="MF_01139"/>
    </source>
</evidence>
<feature type="binding site" evidence="2">
    <location>
        <position position="20"/>
    </location>
    <ligand>
        <name>Mg(2+)</name>
        <dbReference type="ChEBI" id="CHEBI:18420"/>
    </ligand>
</feature>
<feature type="binding site" evidence="2">
    <location>
        <begin position="21"/>
        <end position="24"/>
    </location>
    <ligand>
        <name>substrate</name>
    </ligand>
</feature>
<dbReference type="HAMAP" id="MF_01139">
    <property type="entry name" value="ISPT"/>
    <property type="match status" value="1"/>
</dbReference>
<keyword evidence="2" id="KW-0479">Metal-binding</keyword>
<keyword evidence="2" id="KW-0460">Magnesium</keyword>
<dbReference type="SUPFAM" id="SSF64005">
    <property type="entry name" value="Undecaprenyl diphosphate synthase"/>
    <property type="match status" value="1"/>
</dbReference>
<feature type="binding site" evidence="2">
    <location>
        <position position="25"/>
    </location>
    <ligand>
        <name>substrate</name>
    </ligand>
</feature>
<feature type="binding site" evidence="2">
    <location>
        <begin position="190"/>
        <end position="192"/>
    </location>
    <ligand>
        <name>substrate</name>
    </ligand>
</feature>
<proteinExistence type="inferred from homology"/>
<comment type="subunit">
    <text evidence="2">Homodimer.</text>
</comment>
<gene>
    <name evidence="3" type="primary">uppS</name>
    <name evidence="3" type="ORF">COX24_03915</name>
</gene>
<accession>A0A2G9ZDX4</accession>
<dbReference type="GO" id="GO:0000287">
    <property type="term" value="F:magnesium ion binding"/>
    <property type="evidence" value="ECO:0007669"/>
    <property type="project" value="UniProtKB-UniRule"/>
</dbReference>
<feature type="binding site" evidence="2">
    <location>
        <position position="37"/>
    </location>
    <ligand>
        <name>substrate</name>
    </ligand>
</feature>
<dbReference type="Proteomes" id="UP000230447">
    <property type="component" value="Unassembled WGS sequence"/>
</dbReference>
<feature type="active site" evidence="2">
    <location>
        <position position="20"/>
    </location>
</feature>
<dbReference type="InterPro" id="IPR036424">
    <property type="entry name" value="UPP_synth-like_sf"/>
</dbReference>
<comment type="similarity">
    <text evidence="2">Belongs to the UPP synthase family.</text>
</comment>
<reference evidence="3 4" key="1">
    <citation type="submission" date="2017-09" db="EMBL/GenBank/DDBJ databases">
        <title>Depth-based differentiation of microbial function through sediment-hosted aquifers and enrichment of novel symbionts in the deep terrestrial subsurface.</title>
        <authorList>
            <person name="Probst A.J."/>
            <person name="Ladd B."/>
            <person name="Jarett J.K."/>
            <person name="Geller-Mcgrath D.E."/>
            <person name="Sieber C.M."/>
            <person name="Emerson J.B."/>
            <person name="Anantharaman K."/>
            <person name="Thomas B.C."/>
            <person name="Malmstrom R."/>
            <person name="Stieglmeier M."/>
            <person name="Klingl A."/>
            <person name="Woyke T."/>
            <person name="Ryan C.M."/>
            <person name="Banfield J.F."/>
        </authorList>
    </citation>
    <scope>NUCLEOTIDE SEQUENCE [LARGE SCALE GENOMIC DNA]</scope>
    <source>
        <strain evidence="3">CG23_combo_of_CG06-09_8_20_14_all_37_87_8</strain>
    </source>
</reference>
<name>A0A2G9ZDX4_9BACT</name>
<feature type="binding site" evidence="2">
    <location>
        <position position="184"/>
    </location>
    <ligand>
        <name>substrate</name>
    </ligand>
</feature>
<organism evidence="3 4">
    <name type="scientific">bacterium (Candidatus Gribaldobacteria) CG23_combo_of_CG06-09_8_20_14_all_37_87_8</name>
    <dbReference type="NCBI Taxonomy" id="2014278"/>
    <lineage>
        <taxon>Bacteria</taxon>
        <taxon>Candidatus Gribaldobacteria</taxon>
    </lineage>
</organism>
<evidence type="ECO:0000313" key="3">
    <source>
        <dbReference type="EMBL" id="PIP31379.1"/>
    </source>
</evidence>
<sequence>MNKLTFNQKVLPYHIGFIVDGNRRWAKEKGLPTFMGHKKGAEQIEEIIKYAQDLGIKIVTIYAFSTENWKRTEKEVSYLMKLFEDFAVNKMDEANKREIKIKILGNFQGLPLSLQKVLNKAINLTKNNQKIIVNVALNYGGRDEITRTFRKLMVLGIKPKEITEKLINQNLDTAGLPDPDFIIRTSGEQRLSNFIPWQATYSELYFPKIHWPDFDKKQLDTAILEFQKRQRRHGQ</sequence>
<feature type="binding site" evidence="2">
    <location>
        <position position="203"/>
    </location>
    <ligand>
        <name>Mg(2+)</name>
        <dbReference type="ChEBI" id="CHEBI:18420"/>
    </ligand>
</feature>
<dbReference type="EMBL" id="PCSB01000083">
    <property type="protein sequence ID" value="PIP31379.1"/>
    <property type="molecule type" value="Genomic_DNA"/>
</dbReference>
<comment type="caution">
    <text evidence="2">Lacks conserved residue(s) required for the propagation of feature annotation.</text>
</comment>
<feature type="binding site" evidence="2">
    <location>
        <position position="69"/>
    </location>
    <ligand>
        <name>substrate</name>
    </ligand>
</feature>
<dbReference type="GO" id="GO:0045547">
    <property type="term" value="F:ditrans,polycis-polyprenyl diphosphate synthase [(2E,6E)-farnesyl diphosphate specific] activity"/>
    <property type="evidence" value="ECO:0007669"/>
    <property type="project" value="TreeGrafter"/>
</dbReference>
<feature type="binding site" evidence="2">
    <location>
        <position position="71"/>
    </location>
    <ligand>
        <name>substrate</name>
    </ligand>
</feature>